<dbReference type="GO" id="GO:0004540">
    <property type="term" value="F:RNA nuclease activity"/>
    <property type="evidence" value="ECO:0007669"/>
    <property type="project" value="InterPro"/>
</dbReference>
<evidence type="ECO:0000259" key="1">
    <source>
        <dbReference type="SMART" id="SM00955"/>
    </source>
</evidence>
<dbReference type="GO" id="GO:0005829">
    <property type="term" value="C:cytosol"/>
    <property type="evidence" value="ECO:0007669"/>
    <property type="project" value="TreeGrafter"/>
</dbReference>
<reference evidence="2 3" key="1">
    <citation type="submission" date="2017-05" db="EMBL/GenBank/DDBJ databases">
        <title>Complete and WGS of Bordetella genogroups.</title>
        <authorList>
            <person name="Spilker T."/>
            <person name="LiPuma J."/>
        </authorList>
    </citation>
    <scope>NUCLEOTIDE SEQUENCE [LARGE SCALE GENOMIC DNA]</scope>
    <source>
        <strain evidence="2 3">AU19157</strain>
    </source>
</reference>
<dbReference type="InterPro" id="IPR012340">
    <property type="entry name" value="NA-bd_OB-fold"/>
</dbReference>
<dbReference type="KEGG" id="bgv:CAL12_24895"/>
<dbReference type="GO" id="GO:0003723">
    <property type="term" value="F:RNA binding"/>
    <property type="evidence" value="ECO:0007669"/>
    <property type="project" value="InterPro"/>
</dbReference>
<evidence type="ECO:0000313" key="3">
    <source>
        <dbReference type="Proteomes" id="UP000194151"/>
    </source>
</evidence>
<gene>
    <name evidence="2" type="ORF">CAL12_24895</name>
</gene>
<dbReference type="InterPro" id="IPR001900">
    <property type="entry name" value="RNase_II/R"/>
</dbReference>
<feature type="domain" description="RNB" evidence="1">
    <location>
        <begin position="235"/>
        <end position="516"/>
    </location>
</feature>
<keyword evidence="3" id="KW-1185">Reference proteome</keyword>
<dbReference type="AlphaFoldDB" id="A0A1W6YUS3"/>
<dbReference type="InterPro" id="IPR050180">
    <property type="entry name" value="RNR_Ribonuclease"/>
</dbReference>
<dbReference type="RefSeq" id="WP_086068101.1">
    <property type="nucleotide sequence ID" value="NZ_CP021108.1"/>
</dbReference>
<sequence>MHVFYEDDGQFKAGHILSEADASLQVESESGKRSKIKRANAIFTFSAPEPAELLRQAEAAAEDIDLQFLWECAPQEEFDSPALAADYYGHAPSPTEQAALLLRLHSAPAYFHRRGKGRYRPAPPDILAAALAALEKKQKQAAQQQQWVDDMVAGRLPEEIAAMAEALAVRPDKNTMQWKALESACSRLSKSPDRLLLDLGAFPNALALHKRRFLAQYFPRGTGFPEVQIPPSDRELPLADAEIYSVDDVTTTEIDDALSVSVLPDDTVRVGIHVAAPGLTVTRGSELDKLARARLSTVYMPGDKIPMQPDAVIQAFSLDAGREVPALSLYVTANPATGEILASESRIERIVVKENLRHNLLDEAVSEAALADPQSALPYAEWLRPLWRLAQALSAKRDEVRGKPENNSRVEYSYYVDGNPDDPETPVRLVPRKRNAPLDRMVAEYMILANNLWGGLLAQHGVPGIYRSQQAGRVRMSTQPLPHEAIGVPQYAWSTSPLRRYVDLVNQWQLIAAVDNGVSARLVAPFKPRDADLFAIIGAFDAQYAAWGEFQNTMERYWCLRWLAQQGITRTTASVLRDDLVRLNNAPLVTRVGGLPSLARGAQVEIDLLDRDELTLEVECRFVGELAATAAEEGAAETE</sequence>
<accession>A0A1W6YUS3</accession>
<organism evidence="2 3">
    <name type="scientific">Bordetella genomosp. 8</name>
    <dbReference type="NCBI Taxonomy" id="1416806"/>
    <lineage>
        <taxon>Bacteria</taxon>
        <taxon>Pseudomonadati</taxon>
        <taxon>Pseudomonadota</taxon>
        <taxon>Betaproteobacteria</taxon>
        <taxon>Burkholderiales</taxon>
        <taxon>Alcaligenaceae</taxon>
        <taxon>Bordetella</taxon>
    </lineage>
</organism>
<dbReference type="Pfam" id="PF00773">
    <property type="entry name" value="RNB"/>
    <property type="match status" value="2"/>
</dbReference>
<evidence type="ECO:0000313" key="2">
    <source>
        <dbReference type="EMBL" id="ARP84728.1"/>
    </source>
</evidence>
<proteinExistence type="predicted"/>
<dbReference type="OrthoDB" id="5288992at2"/>
<dbReference type="STRING" id="1416806.CAL12_24895"/>
<dbReference type="SMART" id="SM00955">
    <property type="entry name" value="RNB"/>
    <property type="match status" value="1"/>
</dbReference>
<dbReference type="EMBL" id="CP021108">
    <property type="protein sequence ID" value="ARP84728.1"/>
    <property type="molecule type" value="Genomic_DNA"/>
</dbReference>
<dbReference type="GO" id="GO:0006402">
    <property type="term" value="P:mRNA catabolic process"/>
    <property type="evidence" value="ECO:0007669"/>
    <property type="project" value="TreeGrafter"/>
</dbReference>
<dbReference type="PANTHER" id="PTHR23355">
    <property type="entry name" value="RIBONUCLEASE"/>
    <property type="match status" value="1"/>
</dbReference>
<dbReference type="Proteomes" id="UP000194151">
    <property type="component" value="Chromosome"/>
</dbReference>
<protein>
    <submittedName>
        <fullName evidence="2">Ribonuclease II</fullName>
    </submittedName>
</protein>
<dbReference type="PANTHER" id="PTHR23355:SF9">
    <property type="entry name" value="DIS3-LIKE EXONUCLEASE 2"/>
    <property type="match status" value="1"/>
</dbReference>
<dbReference type="SUPFAM" id="SSF50249">
    <property type="entry name" value="Nucleic acid-binding proteins"/>
    <property type="match status" value="1"/>
</dbReference>
<name>A0A1W6YUS3_9BORD</name>